<reference evidence="6 7" key="2">
    <citation type="submission" date="2009-02" db="EMBL/GenBank/DDBJ databases">
        <authorList>
            <person name="Fulton L."/>
            <person name="Clifton S."/>
            <person name="Fulton B."/>
            <person name="Xu J."/>
            <person name="Minx P."/>
            <person name="Pepin K.H."/>
            <person name="Johnson M."/>
            <person name="Bhonagiri V."/>
            <person name="Nash W.E."/>
            <person name="Mardis E.R."/>
            <person name="Wilson R.K."/>
        </authorList>
    </citation>
    <scope>NUCLEOTIDE SEQUENCE [LARGE SCALE GENOMIC DNA]</scope>
    <source>
        <strain evidence="6 7">DSM 20438</strain>
    </source>
</reference>
<dbReference type="CDD" id="cd06267">
    <property type="entry name" value="PBP1_LacI_sugar_binding-like"/>
    <property type="match status" value="1"/>
</dbReference>
<dbReference type="PANTHER" id="PTHR30146:SF153">
    <property type="entry name" value="LACTOSE OPERON REPRESSOR"/>
    <property type="match status" value="1"/>
</dbReference>
<keyword evidence="3" id="KW-0804">Transcription</keyword>
<dbReference type="GO" id="GO:0000976">
    <property type="term" value="F:transcription cis-regulatory region binding"/>
    <property type="evidence" value="ECO:0007669"/>
    <property type="project" value="TreeGrafter"/>
</dbReference>
<dbReference type="PROSITE" id="PS50943">
    <property type="entry name" value="HTH_CROC1"/>
    <property type="match status" value="1"/>
</dbReference>
<evidence type="ECO:0000313" key="6">
    <source>
        <dbReference type="EMBL" id="EEG70024.1"/>
    </source>
</evidence>
<dbReference type="AlphaFoldDB" id="C0BV50"/>
<evidence type="ECO:0000256" key="2">
    <source>
        <dbReference type="ARBA" id="ARBA00023125"/>
    </source>
</evidence>
<name>C0BV50_BIFPS</name>
<evidence type="ECO:0000256" key="1">
    <source>
        <dbReference type="ARBA" id="ARBA00023015"/>
    </source>
</evidence>
<keyword evidence="2" id="KW-0238">DNA-binding</keyword>
<dbReference type="PROSITE" id="PS00356">
    <property type="entry name" value="HTH_LACI_1"/>
    <property type="match status" value="1"/>
</dbReference>
<dbReference type="Proteomes" id="UP000003875">
    <property type="component" value="Unassembled WGS sequence"/>
</dbReference>
<reference evidence="6 7" key="1">
    <citation type="submission" date="2009-02" db="EMBL/GenBank/DDBJ databases">
        <title>Draft genome sequence of Bifidobacterium pseudocatenulatum (DSM 20438).</title>
        <authorList>
            <person name="Sudarsanam P."/>
            <person name="Ley R."/>
            <person name="Guruge J."/>
            <person name="Turnbaugh P.J."/>
            <person name="Mahowald M."/>
            <person name="Liep D."/>
            <person name="Gordon J."/>
        </authorList>
    </citation>
    <scope>NUCLEOTIDE SEQUENCE [LARGE SCALE GENOMIC DNA]</scope>
    <source>
        <strain evidence="6 7">DSM 20438</strain>
    </source>
</reference>
<evidence type="ECO:0000256" key="3">
    <source>
        <dbReference type="ARBA" id="ARBA00023163"/>
    </source>
</evidence>
<sequence>MTCNANDLESRRRRKMTGIKDVAREAGVSVSTVSYVLSGKRSISAKTTDKVMAAVERLGYTPDASARKMRGMRNHIFALSAPIRGDINQAKYNAYFLQTAWQAKNRGYDVLLLTGEDAVADIRRVTQSNLVDGVVLLDIEEHDERTAQAGSYSKPCVAIGYPAEHEGCACVDIDFATAGRMAVDCLYSKGHRSAMFLRDNETDYDRGSGYVLLFRKALLERAEELGMTIHESSKHRDDRFDAAEFVRELRSLDERPTAIVNQANANVLKLVLQQLQASGLRVPDDISVLSCGTYFEGELMPQPITEMPVMPQELCSKAVDLLVDAIDEHRDIKGLVELSAPVMHSRGSVTKVGDV</sequence>
<keyword evidence="1" id="KW-0805">Transcription regulation</keyword>
<dbReference type="CDD" id="cd01392">
    <property type="entry name" value="HTH_LacI"/>
    <property type="match status" value="1"/>
</dbReference>
<dbReference type="SUPFAM" id="SSF53822">
    <property type="entry name" value="Periplasmic binding protein-like I"/>
    <property type="match status" value="1"/>
</dbReference>
<dbReference type="Pfam" id="PF13377">
    <property type="entry name" value="Peripla_BP_3"/>
    <property type="match status" value="1"/>
</dbReference>
<accession>C0BV50</accession>
<dbReference type="Gene3D" id="1.10.260.40">
    <property type="entry name" value="lambda repressor-like DNA-binding domains"/>
    <property type="match status" value="1"/>
</dbReference>
<proteinExistence type="predicted"/>
<dbReference type="PROSITE" id="PS50932">
    <property type="entry name" value="HTH_LACI_2"/>
    <property type="match status" value="1"/>
</dbReference>
<dbReference type="InterPro" id="IPR046335">
    <property type="entry name" value="LacI/GalR-like_sensor"/>
</dbReference>
<evidence type="ECO:0000259" key="4">
    <source>
        <dbReference type="PROSITE" id="PS50932"/>
    </source>
</evidence>
<dbReference type="Gene3D" id="3.40.50.2300">
    <property type="match status" value="2"/>
</dbReference>
<dbReference type="InterPro" id="IPR000843">
    <property type="entry name" value="HTH_LacI"/>
</dbReference>
<dbReference type="EMBL" id="ABXX02000006">
    <property type="protein sequence ID" value="EEG70024.1"/>
    <property type="molecule type" value="Genomic_DNA"/>
</dbReference>
<evidence type="ECO:0000313" key="7">
    <source>
        <dbReference type="Proteomes" id="UP000003875"/>
    </source>
</evidence>
<comment type="caution">
    <text evidence="6">The sequence shown here is derived from an EMBL/GenBank/DDBJ whole genome shotgun (WGS) entry which is preliminary data.</text>
</comment>
<protein>
    <submittedName>
        <fullName evidence="6">Transcriptional regulator, LacI family</fullName>
    </submittedName>
</protein>
<evidence type="ECO:0000259" key="5">
    <source>
        <dbReference type="PROSITE" id="PS50943"/>
    </source>
</evidence>
<dbReference type="eggNOG" id="COG1609">
    <property type="taxonomic scope" value="Bacteria"/>
</dbReference>
<organism evidence="6 7">
    <name type="scientific">Bifidobacterium pseudocatenulatum DSM 20438 = JCM 1200 = LMG 10505</name>
    <dbReference type="NCBI Taxonomy" id="547043"/>
    <lineage>
        <taxon>Bacteria</taxon>
        <taxon>Bacillati</taxon>
        <taxon>Actinomycetota</taxon>
        <taxon>Actinomycetes</taxon>
        <taxon>Bifidobacteriales</taxon>
        <taxon>Bifidobacteriaceae</taxon>
        <taxon>Bifidobacterium</taxon>
    </lineage>
</organism>
<dbReference type="InterPro" id="IPR028082">
    <property type="entry name" value="Peripla_BP_I"/>
</dbReference>
<dbReference type="Pfam" id="PF00356">
    <property type="entry name" value="LacI"/>
    <property type="match status" value="1"/>
</dbReference>
<dbReference type="InterPro" id="IPR010982">
    <property type="entry name" value="Lambda_DNA-bd_dom_sf"/>
</dbReference>
<feature type="domain" description="HTH lacI-type" evidence="4">
    <location>
        <begin position="17"/>
        <end position="71"/>
    </location>
</feature>
<gene>
    <name evidence="6" type="ORF">BIFPSEUDO_04293</name>
</gene>
<dbReference type="GO" id="GO:0003700">
    <property type="term" value="F:DNA-binding transcription factor activity"/>
    <property type="evidence" value="ECO:0007669"/>
    <property type="project" value="TreeGrafter"/>
</dbReference>
<dbReference type="SMART" id="SM00354">
    <property type="entry name" value="HTH_LACI"/>
    <property type="match status" value="1"/>
</dbReference>
<dbReference type="PANTHER" id="PTHR30146">
    <property type="entry name" value="LACI-RELATED TRANSCRIPTIONAL REPRESSOR"/>
    <property type="match status" value="1"/>
</dbReference>
<dbReference type="SUPFAM" id="SSF47413">
    <property type="entry name" value="lambda repressor-like DNA-binding domains"/>
    <property type="match status" value="1"/>
</dbReference>
<dbReference type="InterPro" id="IPR001387">
    <property type="entry name" value="Cro/C1-type_HTH"/>
</dbReference>
<feature type="domain" description="HTH cro/C1-type" evidence="5">
    <location>
        <begin position="20"/>
        <end position="47"/>
    </location>
</feature>